<accession>A0A395IW74</accession>
<feature type="region of interest" description="Disordered" evidence="1">
    <location>
        <begin position="1"/>
        <end position="20"/>
    </location>
</feature>
<dbReference type="EMBL" id="QKRW01000014">
    <property type="protein sequence ID" value="RAL64540.1"/>
    <property type="molecule type" value="Genomic_DNA"/>
</dbReference>
<feature type="region of interest" description="Disordered" evidence="1">
    <location>
        <begin position="28"/>
        <end position="72"/>
    </location>
</feature>
<feature type="compositionally biased region" description="Pro residues" evidence="1">
    <location>
        <begin position="60"/>
        <end position="70"/>
    </location>
</feature>
<keyword evidence="3" id="KW-1185">Reference proteome</keyword>
<organism evidence="2 3">
    <name type="scientific">Monilinia fructigena</name>
    <dbReference type="NCBI Taxonomy" id="38457"/>
    <lineage>
        <taxon>Eukaryota</taxon>
        <taxon>Fungi</taxon>
        <taxon>Dikarya</taxon>
        <taxon>Ascomycota</taxon>
        <taxon>Pezizomycotina</taxon>
        <taxon>Leotiomycetes</taxon>
        <taxon>Helotiales</taxon>
        <taxon>Sclerotiniaceae</taxon>
        <taxon>Monilinia</taxon>
    </lineage>
</organism>
<dbReference type="OrthoDB" id="3524154at2759"/>
<sequence length="213" mass="23641">MDIPMHGRNPTFHTPLPEICVQDSHHPDRYLDRYSDQPRYHSTPSTPAAGPMSIPNAREAPPPPLPPPRYIPDISENGRGDLGWQWANQHRDINWEGSISSVPAGSVCMGVMLVAIAYQTSDQILGVEEAQMPLSPHPHCKTRVAIRMRCRKMKDTRVFLLPTQALVDTVSATIFDVTPQPLRLGRVATASPICSAFLSRNSISFAVHDAYQN</sequence>
<evidence type="ECO:0000313" key="3">
    <source>
        <dbReference type="Proteomes" id="UP000249056"/>
    </source>
</evidence>
<name>A0A395IW74_9HELO</name>
<gene>
    <name evidence="2" type="ORF">DID88_002014</name>
</gene>
<protein>
    <submittedName>
        <fullName evidence="2">Uncharacterized protein</fullName>
    </submittedName>
</protein>
<dbReference type="Proteomes" id="UP000249056">
    <property type="component" value="Unassembled WGS sequence"/>
</dbReference>
<evidence type="ECO:0000256" key="1">
    <source>
        <dbReference type="SAM" id="MobiDB-lite"/>
    </source>
</evidence>
<evidence type="ECO:0000313" key="2">
    <source>
        <dbReference type="EMBL" id="RAL64540.1"/>
    </source>
</evidence>
<comment type="caution">
    <text evidence="2">The sequence shown here is derived from an EMBL/GenBank/DDBJ whole genome shotgun (WGS) entry which is preliminary data.</text>
</comment>
<proteinExistence type="predicted"/>
<dbReference type="AlphaFoldDB" id="A0A395IW74"/>
<reference evidence="2 3" key="1">
    <citation type="submission" date="2018-06" db="EMBL/GenBank/DDBJ databases">
        <title>Genome Sequence of the Brown Rot Fungal Pathogen Monilinia fructigena.</title>
        <authorList>
            <person name="Landi L."/>
            <person name="De Miccolis Angelini R.M."/>
            <person name="Pollastro S."/>
            <person name="Abate D."/>
            <person name="Faretra F."/>
            <person name="Romanazzi G."/>
        </authorList>
    </citation>
    <scope>NUCLEOTIDE SEQUENCE [LARGE SCALE GENOMIC DNA]</scope>
    <source>
        <strain evidence="2 3">Mfrg269</strain>
    </source>
</reference>
<feature type="compositionally biased region" description="Basic and acidic residues" evidence="1">
    <location>
        <begin position="28"/>
        <end position="39"/>
    </location>
</feature>